<sequence>MKKLAQGLTAFLAVIAFSVWTVSAFTVPQPLENFYVADYANVINSQDADAIRTVNKNLEARNGSQIVVATFDFLDGEAIDDVAYDLFNGWKIGSASDNNGVLLVLAIGEEDYYCLQGKGLEKTLPTSDIQAILDSTLEPEFAAGNYSAGALKTVQALAQRLEKTAGTPVVNPSPSQGGGGGTPYSARPAFGLFTMIPSIFLMIFVFVLVVVILSVFTPRRRRYYGGPVFRPRPRRYYGPRPRPMDPWGPERRPREPRATYRSHSSTRSSFGGGSASRSSGAGRSFGGGMNRGGGGASRGGGAGRRK</sequence>
<dbReference type="RefSeq" id="WP_117895659.1">
    <property type="nucleotide sequence ID" value="NZ_CABJCV010000018.1"/>
</dbReference>
<evidence type="ECO:0000313" key="5">
    <source>
        <dbReference type="Proteomes" id="UP000284178"/>
    </source>
</evidence>
<feature type="region of interest" description="Disordered" evidence="1">
    <location>
        <begin position="227"/>
        <end position="306"/>
    </location>
</feature>
<dbReference type="Pfam" id="PF04536">
    <property type="entry name" value="TPM_phosphatase"/>
    <property type="match status" value="1"/>
</dbReference>
<feature type="transmembrane region" description="Helical" evidence="2">
    <location>
        <begin position="190"/>
        <end position="216"/>
    </location>
</feature>
<dbReference type="PANTHER" id="PTHR30373">
    <property type="entry name" value="UPF0603 PROTEIN YGCG"/>
    <property type="match status" value="1"/>
</dbReference>
<dbReference type="PANTHER" id="PTHR30373:SF2">
    <property type="entry name" value="UPF0603 PROTEIN YGCG"/>
    <property type="match status" value="1"/>
</dbReference>
<evidence type="ECO:0000313" key="4">
    <source>
        <dbReference type="EMBL" id="RGR71256.1"/>
    </source>
</evidence>
<comment type="caution">
    <text evidence="4">The sequence shown here is derived from an EMBL/GenBank/DDBJ whole genome shotgun (WGS) entry which is preliminary data.</text>
</comment>
<protein>
    <submittedName>
        <fullName evidence="4">TPM domain-containing protein</fullName>
    </submittedName>
</protein>
<feature type="compositionally biased region" description="Gly residues" evidence="1">
    <location>
        <begin position="283"/>
        <end position="306"/>
    </location>
</feature>
<feature type="domain" description="TPM" evidence="3">
    <location>
        <begin position="36"/>
        <end position="159"/>
    </location>
</feature>
<keyword evidence="2" id="KW-0812">Transmembrane</keyword>
<keyword evidence="2" id="KW-1133">Transmembrane helix</keyword>
<proteinExistence type="predicted"/>
<keyword evidence="5" id="KW-1185">Reference proteome</keyword>
<name>A0A412FSZ2_9FIRM</name>
<evidence type="ECO:0000256" key="2">
    <source>
        <dbReference type="SAM" id="Phobius"/>
    </source>
</evidence>
<keyword evidence="2" id="KW-0472">Membrane</keyword>
<evidence type="ECO:0000259" key="3">
    <source>
        <dbReference type="Pfam" id="PF04536"/>
    </source>
</evidence>
<dbReference type="GeneID" id="83016401"/>
<feature type="compositionally biased region" description="Basic and acidic residues" evidence="1">
    <location>
        <begin position="248"/>
        <end position="258"/>
    </location>
</feature>
<feature type="compositionally biased region" description="Low complexity" evidence="1">
    <location>
        <begin position="261"/>
        <end position="282"/>
    </location>
</feature>
<gene>
    <name evidence="4" type="ORF">DWY25_13450</name>
</gene>
<reference evidence="4 5" key="1">
    <citation type="submission" date="2018-08" db="EMBL/GenBank/DDBJ databases">
        <title>A genome reference for cultivated species of the human gut microbiota.</title>
        <authorList>
            <person name="Zou Y."/>
            <person name="Xue W."/>
            <person name="Luo G."/>
        </authorList>
    </citation>
    <scope>NUCLEOTIDE SEQUENCE [LARGE SCALE GENOMIC DNA]</scope>
    <source>
        <strain evidence="4 5">AF24-29</strain>
    </source>
</reference>
<dbReference type="Proteomes" id="UP000284178">
    <property type="component" value="Unassembled WGS sequence"/>
</dbReference>
<organism evidence="4 5">
    <name type="scientific">Holdemania filiformis</name>
    <dbReference type="NCBI Taxonomy" id="61171"/>
    <lineage>
        <taxon>Bacteria</taxon>
        <taxon>Bacillati</taxon>
        <taxon>Bacillota</taxon>
        <taxon>Erysipelotrichia</taxon>
        <taxon>Erysipelotrichales</taxon>
        <taxon>Erysipelotrichaceae</taxon>
        <taxon>Holdemania</taxon>
    </lineage>
</organism>
<dbReference type="EMBL" id="QRUP01000018">
    <property type="protein sequence ID" value="RGR71256.1"/>
    <property type="molecule type" value="Genomic_DNA"/>
</dbReference>
<dbReference type="Gene3D" id="3.10.310.50">
    <property type="match status" value="1"/>
</dbReference>
<dbReference type="InterPro" id="IPR007621">
    <property type="entry name" value="TPM_dom"/>
</dbReference>
<accession>A0A412FSZ2</accession>
<dbReference type="AlphaFoldDB" id="A0A412FSZ2"/>
<evidence type="ECO:0000256" key="1">
    <source>
        <dbReference type="SAM" id="MobiDB-lite"/>
    </source>
</evidence>